<protein>
    <submittedName>
        <fullName evidence="1">tRNA_anti-like</fullName>
    </submittedName>
</protein>
<gene>
    <name evidence="1" type="ORF">SAMN04488508_101547</name>
</gene>
<dbReference type="STRING" id="570521.SAMN04488508_101547"/>
<accession>A0A1M6AZD6</accession>
<dbReference type="Pfam" id="PF12869">
    <property type="entry name" value="tRNA_anti-like"/>
    <property type="match status" value="1"/>
</dbReference>
<evidence type="ECO:0000313" key="1">
    <source>
        <dbReference type="EMBL" id="SHI41678.1"/>
    </source>
</evidence>
<name>A0A1M6AZD6_9FLAO</name>
<organism evidence="1 2">
    <name type="scientific">Aquimarina spongiae</name>
    <dbReference type="NCBI Taxonomy" id="570521"/>
    <lineage>
        <taxon>Bacteria</taxon>
        <taxon>Pseudomonadati</taxon>
        <taxon>Bacteroidota</taxon>
        <taxon>Flavobacteriia</taxon>
        <taxon>Flavobacteriales</taxon>
        <taxon>Flavobacteriaceae</taxon>
        <taxon>Aquimarina</taxon>
    </lineage>
</organism>
<sequence length="113" mass="12737">MEMNAVSADITISSEELVSSFMVDERSANSMYRGKVIEVEGIVKDVTFLNNRNTVFLYGDNKYSSVICDMFPNQENEIKNLKKGQKIKIKGVCKGFLKDAILLNCMLINTTNQ</sequence>
<dbReference type="EMBL" id="FQYP01000001">
    <property type="protein sequence ID" value="SHI41678.1"/>
    <property type="molecule type" value="Genomic_DNA"/>
</dbReference>
<proteinExistence type="predicted"/>
<evidence type="ECO:0000313" key="2">
    <source>
        <dbReference type="Proteomes" id="UP000184432"/>
    </source>
</evidence>
<dbReference type="Proteomes" id="UP000184432">
    <property type="component" value="Unassembled WGS sequence"/>
</dbReference>
<keyword evidence="2" id="KW-1185">Reference proteome</keyword>
<reference evidence="2" key="1">
    <citation type="submission" date="2016-11" db="EMBL/GenBank/DDBJ databases">
        <authorList>
            <person name="Varghese N."/>
            <person name="Submissions S."/>
        </authorList>
    </citation>
    <scope>NUCLEOTIDE SEQUENCE [LARGE SCALE GENOMIC DNA]</scope>
    <source>
        <strain evidence="2">DSM 22623</strain>
    </source>
</reference>
<dbReference type="AlphaFoldDB" id="A0A1M6AZD6"/>
<dbReference type="InterPro" id="IPR024422">
    <property type="entry name" value="Protein_unknown_function_OB"/>
</dbReference>